<dbReference type="AlphaFoldDB" id="A0A1T4XKJ3"/>
<sequence length="60" mass="6742">MRISKNTVFHAMIFFGILFLNTLIFKKGISTDMGVLLSAVALLFLLLLFVTHISRLRATS</sequence>
<proteinExistence type="predicted"/>
<feature type="transmembrane region" description="Helical" evidence="1">
    <location>
        <begin position="31"/>
        <end position="50"/>
    </location>
</feature>
<accession>A0A1T4XKJ3</accession>
<evidence type="ECO:0000313" key="3">
    <source>
        <dbReference type="Proteomes" id="UP000190042"/>
    </source>
</evidence>
<keyword evidence="3" id="KW-1185">Reference proteome</keyword>
<keyword evidence="1" id="KW-1133">Transmembrane helix</keyword>
<dbReference type="EMBL" id="FUYJ01000001">
    <property type="protein sequence ID" value="SKA90037.1"/>
    <property type="molecule type" value="Genomic_DNA"/>
</dbReference>
<evidence type="ECO:0000313" key="2">
    <source>
        <dbReference type="EMBL" id="SKA90037.1"/>
    </source>
</evidence>
<reference evidence="3" key="1">
    <citation type="submission" date="2017-02" db="EMBL/GenBank/DDBJ databases">
        <authorList>
            <person name="Varghese N."/>
            <person name="Submissions S."/>
        </authorList>
    </citation>
    <scope>NUCLEOTIDE SEQUENCE [LARGE SCALE GENOMIC DNA]</scope>
    <source>
        <strain evidence="3">DSM 23966</strain>
    </source>
</reference>
<keyword evidence="1" id="KW-0472">Membrane</keyword>
<feature type="transmembrane region" description="Helical" evidence="1">
    <location>
        <begin position="7"/>
        <end position="25"/>
    </location>
</feature>
<name>A0A1T4XKJ3_9BACL</name>
<organism evidence="2 3">
    <name type="scientific">Sporosarcina newyorkensis</name>
    <dbReference type="NCBI Taxonomy" id="759851"/>
    <lineage>
        <taxon>Bacteria</taxon>
        <taxon>Bacillati</taxon>
        <taxon>Bacillota</taxon>
        <taxon>Bacilli</taxon>
        <taxon>Bacillales</taxon>
        <taxon>Caryophanaceae</taxon>
        <taxon>Sporosarcina</taxon>
    </lineage>
</organism>
<dbReference type="Proteomes" id="UP000190042">
    <property type="component" value="Unassembled WGS sequence"/>
</dbReference>
<gene>
    <name evidence="2" type="ORF">SAMN04244570_0922</name>
</gene>
<keyword evidence="1" id="KW-0812">Transmembrane</keyword>
<protein>
    <submittedName>
        <fullName evidence="2">Uncharacterized protein</fullName>
    </submittedName>
</protein>
<evidence type="ECO:0000256" key="1">
    <source>
        <dbReference type="SAM" id="Phobius"/>
    </source>
</evidence>